<dbReference type="EMBL" id="CP044463">
    <property type="protein sequence ID" value="QIC68428.1"/>
    <property type="molecule type" value="Genomic_DNA"/>
</dbReference>
<dbReference type="InterPro" id="IPR027961">
    <property type="entry name" value="DUF4442"/>
</dbReference>
<reference evidence="1 2" key="1">
    <citation type="submission" date="2019-09" db="EMBL/GenBank/DDBJ databases">
        <title>Non-baumannii Acinetobacter spp. carrying blaNDM-1 isolated in China.</title>
        <authorList>
            <person name="Cui C."/>
            <person name="Chen C."/>
            <person name="Sun J."/>
            <person name="Liu Y."/>
        </authorList>
    </citation>
    <scope>NUCLEOTIDE SEQUENCE [LARGE SCALE GENOMIC DNA]</scope>
    <source>
        <strain evidence="1 2">HZE23-1</strain>
    </source>
</reference>
<dbReference type="Pfam" id="PF14539">
    <property type="entry name" value="DUF4442"/>
    <property type="match status" value="1"/>
</dbReference>
<accession>A0AAE7BYJ4</accession>
<dbReference type="CDD" id="cd03443">
    <property type="entry name" value="PaaI_thioesterase"/>
    <property type="match status" value="1"/>
</dbReference>
<protein>
    <submittedName>
        <fullName evidence="1">DUF4442 domain-containing protein</fullName>
    </submittedName>
</protein>
<organism evidence="1 2">
    <name type="scientific">Acinetobacter schindleri</name>
    <dbReference type="NCBI Taxonomy" id="108981"/>
    <lineage>
        <taxon>Bacteria</taxon>
        <taxon>Pseudomonadati</taxon>
        <taxon>Pseudomonadota</taxon>
        <taxon>Gammaproteobacteria</taxon>
        <taxon>Moraxellales</taxon>
        <taxon>Moraxellaceae</taxon>
        <taxon>Acinetobacter</taxon>
    </lineage>
</organism>
<dbReference type="RefSeq" id="WP_163172439.1">
    <property type="nucleotide sequence ID" value="NZ_CP044463.1"/>
</dbReference>
<dbReference type="AlphaFoldDB" id="A0AAE7BYJ4"/>
<dbReference type="Gene3D" id="3.10.129.10">
    <property type="entry name" value="Hotdog Thioesterase"/>
    <property type="match status" value="1"/>
</dbReference>
<gene>
    <name evidence="1" type="ORF">FSC10_14155</name>
</gene>
<dbReference type="SUPFAM" id="SSF54637">
    <property type="entry name" value="Thioesterase/thiol ester dehydrase-isomerase"/>
    <property type="match status" value="1"/>
</dbReference>
<dbReference type="InterPro" id="IPR029069">
    <property type="entry name" value="HotDog_dom_sf"/>
</dbReference>
<evidence type="ECO:0000313" key="2">
    <source>
        <dbReference type="Proteomes" id="UP000503505"/>
    </source>
</evidence>
<proteinExistence type="predicted"/>
<evidence type="ECO:0000313" key="1">
    <source>
        <dbReference type="EMBL" id="QIC68428.1"/>
    </source>
</evidence>
<dbReference type="Proteomes" id="UP000503505">
    <property type="component" value="Chromosome"/>
</dbReference>
<sequence length="160" mass="18058">MSQALKIWKTFHKKPGGKYIFSRLLCIKIPYFSSISPLLETLAPYYCEVSMKKHAAVLNHLDTIHAIAICNLAELAAGTMTDASVPKTHSWILKGMQVEYLKKATTDLRAIATPAKLNVEWHEIAEYQVNVEVLDMAQETVCRALITMWVSPKKKKNKQA</sequence>
<name>A0AAE7BYJ4_9GAMM</name>